<feature type="compositionally biased region" description="Basic residues" evidence="10">
    <location>
        <begin position="107"/>
        <end position="118"/>
    </location>
</feature>
<dbReference type="Pfam" id="PF21710">
    <property type="entry name" value="Spt6_S1"/>
    <property type="match status" value="1"/>
</dbReference>
<dbReference type="PROSITE" id="PS50126">
    <property type="entry name" value="S1"/>
    <property type="match status" value="1"/>
</dbReference>
<dbReference type="InterPro" id="IPR017072">
    <property type="entry name" value="TF_Spt6"/>
</dbReference>
<comment type="subcellular location">
    <subcellularLocation>
        <location evidence="2">Chromosome</location>
    </subcellularLocation>
    <subcellularLocation>
        <location evidence="1 9">Nucleus</location>
    </subcellularLocation>
</comment>
<evidence type="ECO:0000256" key="2">
    <source>
        <dbReference type="ARBA" id="ARBA00004286"/>
    </source>
</evidence>
<dbReference type="InterPro" id="IPR032706">
    <property type="entry name" value="Spt6_HHH"/>
</dbReference>
<feature type="compositionally biased region" description="Basic and acidic residues" evidence="10">
    <location>
        <begin position="37"/>
        <end position="47"/>
    </location>
</feature>
<dbReference type="FunFam" id="1.10.150.850:FF:000001">
    <property type="entry name" value="Transcription elongation factor spt6"/>
    <property type="match status" value="1"/>
</dbReference>
<dbReference type="InterPro" id="IPR028088">
    <property type="entry name" value="Spt6_HTH_DNA-bd_dom"/>
</dbReference>
<dbReference type="InterPro" id="IPR035018">
    <property type="entry name" value="Spt6_SH2_C"/>
</dbReference>
<evidence type="ECO:0000256" key="5">
    <source>
        <dbReference type="ARBA" id="ARBA00022454"/>
    </source>
</evidence>
<comment type="similarity">
    <text evidence="3 9">Belongs to the SPT6 family.</text>
</comment>
<dbReference type="InterPro" id="IPR042066">
    <property type="entry name" value="Spt6_death-like"/>
</dbReference>
<dbReference type="Gene3D" id="3.30.420.140">
    <property type="entry name" value="YqgF/RNase H-like domain"/>
    <property type="match status" value="1"/>
</dbReference>
<dbReference type="InterPro" id="IPR028231">
    <property type="entry name" value="Spt6_YqgF"/>
</dbReference>
<dbReference type="InterPro" id="IPR036860">
    <property type="entry name" value="SH2_dom_sf"/>
</dbReference>
<dbReference type="Pfam" id="PF14639">
    <property type="entry name" value="YqgF"/>
    <property type="match status" value="1"/>
</dbReference>
<keyword evidence="5" id="KW-0158">Chromosome</keyword>
<dbReference type="SUPFAM" id="SSF53098">
    <property type="entry name" value="Ribonuclease H-like"/>
    <property type="match status" value="1"/>
</dbReference>
<dbReference type="Gene3D" id="1.10.3500.10">
    <property type="entry name" value="Tex N-terminal region-like"/>
    <property type="match status" value="1"/>
</dbReference>
<dbReference type="Pfam" id="PF14632">
    <property type="entry name" value="SPT6_acidic"/>
    <property type="match status" value="1"/>
</dbReference>
<dbReference type="SMART" id="SM00316">
    <property type="entry name" value="S1"/>
    <property type="match status" value="1"/>
</dbReference>
<dbReference type="Pfam" id="PF17674">
    <property type="entry name" value="HHH_9"/>
    <property type="match status" value="1"/>
</dbReference>
<dbReference type="GO" id="GO:0008023">
    <property type="term" value="C:transcription elongation factor complex"/>
    <property type="evidence" value="ECO:0007669"/>
    <property type="project" value="TreeGrafter"/>
</dbReference>
<keyword evidence="8 9" id="KW-0539">Nucleus</keyword>
<evidence type="ECO:0000259" key="11">
    <source>
        <dbReference type="PROSITE" id="PS50126"/>
    </source>
</evidence>
<evidence type="ECO:0000256" key="6">
    <source>
        <dbReference type="ARBA" id="ARBA00022999"/>
    </source>
</evidence>
<dbReference type="PIRSF" id="PIRSF036947">
    <property type="entry name" value="Spt6"/>
    <property type="match status" value="1"/>
</dbReference>
<comment type="caution">
    <text evidence="12">The sequence shown here is derived from an EMBL/GenBank/DDBJ whole genome shotgun (WGS) entry which is preliminary data.</text>
</comment>
<organism evidence="12 13">
    <name type="scientific">Powellomyces hirtus</name>
    <dbReference type="NCBI Taxonomy" id="109895"/>
    <lineage>
        <taxon>Eukaryota</taxon>
        <taxon>Fungi</taxon>
        <taxon>Fungi incertae sedis</taxon>
        <taxon>Chytridiomycota</taxon>
        <taxon>Chytridiomycota incertae sedis</taxon>
        <taxon>Chytridiomycetes</taxon>
        <taxon>Spizellomycetales</taxon>
        <taxon>Powellomycetaceae</taxon>
        <taxon>Powellomyces</taxon>
    </lineage>
</organism>
<dbReference type="InterPro" id="IPR049540">
    <property type="entry name" value="Spt6-like_S1"/>
</dbReference>
<evidence type="ECO:0000256" key="4">
    <source>
        <dbReference type="ARBA" id="ARBA00020248"/>
    </source>
</evidence>
<dbReference type="SUPFAM" id="SSF158832">
    <property type="entry name" value="Tex N-terminal region-like"/>
    <property type="match status" value="1"/>
</dbReference>
<evidence type="ECO:0000256" key="10">
    <source>
        <dbReference type="SAM" id="MobiDB-lite"/>
    </source>
</evidence>
<dbReference type="Proteomes" id="UP000318582">
    <property type="component" value="Unassembled WGS sequence"/>
</dbReference>
<evidence type="ECO:0000313" key="12">
    <source>
        <dbReference type="EMBL" id="TPX59333.1"/>
    </source>
</evidence>
<evidence type="ECO:0000313" key="13">
    <source>
        <dbReference type="Proteomes" id="UP000318582"/>
    </source>
</evidence>
<dbReference type="EMBL" id="QEAQ01000026">
    <property type="protein sequence ID" value="TPX59333.1"/>
    <property type="molecule type" value="Genomic_DNA"/>
</dbReference>
<dbReference type="InterPro" id="IPR023319">
    <property type="entry name" value="Tex-like_HTH_dom_sf"/>
</dbReference>
<gene>
    <name evidence="12" type="ORF">PhCBS80983_g02513</name>
</gene>
<dbReference type="Gene3D" id="1.10.10.2740">
    <property type="entry name" value="Spt6, Death-like domain"/>
    <property type="match status" value="1"/>
</dbReference>
<keyword evidence="13" id="KW-1185">Reference proteome</keyword>
<evidence type="ECO:0000256" key="1">
    <source>
        <dbReference type="ARBA" id="ARBA00004123"/>
    </source>
</evidence>
<dbReference type="GO" id="GO:0034728">
    <property type="term" value="P:nucleosome organization"/>
    <property type="evidence" value="ECO:0007669"/>
    <property type="project" value="TreeGrafter"/>
</dbReference>
<evidence type="ECO:0000256" key="7">
    <source>
        <dbReference type="ARBA" id="ARBA00023163"/>
    </source>
</evidence>
<dbReference type="Pfam" id="PF14641">
    <property type="entry name" value="HTH_44"/>
    <property type="match status" value="1"/>
</dbReference>
<dbReference type="FunFam" id="3.30.505.10:FF:000056">
    <property type="entry name" value="Transcription elongation factor Spt6"/>
    <property type="match status" value="1"/>
</dbReference>
<dbReference type="GO" id="GO:0042393">
    <property type="term" value="F:histone binding"/>
    <property type="evidence" value="ECO:0007669"/>
    <property type="project" value="TreeGrafter"/>
</dbReference>
<dbReference type="InterPro" id="IPR012340">
    <property type="entry name" value="NA-bd_OB-fold"/>
</dbReference>
<proteinExistence type="inferred from homology"/>
<comment type="function">
    <text evidence="9">Plays a role in maintenance of chromatin structure during RNA polymerase II transcription elongation thereby repressing transcription initiation from cryptic promoters. Mediates the reassembly of nucleosomes onto the promoters of at least a selected set of genes during repression; the nucleosome reassembly is essential for transcriptional repression.</text>
</comment>
<dbReference type="GO" id="GO:0003677">
    <property type="term" value="F:DNA binding"/>
    <property type="evidence" value="ECO:0007669"/>
    <property type="project" value="InterPro"/>
</dbReference>
<dbReference type="InterPro" id="IPR055179">
    <property type="entry name" value="Tex-like_central_region"/>
</dbReference>
<keyword evidence="6" id="KW-0727">SH2 domain</keyword>
<dbReference type="InterPro" id="IPR037027">
    <property type="entry name" value="YqgF/RNaseH-like_dom_sf"/>
</dbReference>
<accession>A0A507E5I4</accession>
<dbReference type="InterPro" id="IPR010994">
    <property type="entry name" value="RuvA_2-like"/>
</dbReference>
<dbReference type="STRING" id="109895.A0A507E5I4"/>
<reference evidence="12 13" key="1">
    <citation type="journal article" date="2019" name="Sci. Rep.">
        <title>Comparative genomics of chytrid fungi reveal insights into the obligate biotrophic and pathogenic lifestyle of Synchytrium endobioticum.</title>
        <authorList>
            <person name="van de Vossenberg B.T.L.H."/>
            <person name="Warris S."/>
            <person name="Nguyen H.D.T."/>
            <person name="van Gent-Pelzer M.P.E."/>
            <person name="Joly D.L."/>
            <person name="van de Geest H.C."/>
            <person name="Bonants P.J.M."/>
            <person name="Smith D.S."/>
            <person name="Levesque C.A."/>
            <person name="van der Lee T.A.J."/>
        </authorList>
    </citation>
    <scope>NUCLEOTIDE SEQUENCE [LARGE SCALE GENOMIC DNA]</scope>
    <source>
        <strain evidence="12 13">CBS 809.83</strain>
    </source>
</reference>
<dbReference type="Gene3D" id="1.10.150.850">
    <property type="entry name" value="Spt6, helix-hairpin-helix domain"/>
    <property type="match status" value="1"/>
</dbReference>
<evidence type="ECO:0000256" key="8">
    <source>
        <dbReference type="ARBA" id="ARBA00023242"/>
    </source>
</evidence>
<protein>
    <recommendedName>
        <fullName evidence="4 9">Transcription elongation factor Spt6</fullName>
    </recommendedName>
</protein>
<sequence length="1447" mass="165516">MDGVVTSDAAPPEPGVYSSDVGEPESTDHPQSGGETPVKKTVERHDGDDESGEDTARPSRKQNGMYSDEDDESEESEEEETEADRHFIVDDAEDDEEEGAEEEEAPHHKRRRKKRRRAHVDSESELDEDDLDLVHENTGGSKKFKRLKRKVDDDEVAKIFSDEDEAPIRVDNQRDLYDEDDMEDFIIDDEEGEGAEVDRAEKLAQRRKEKAIMGQNLGRNLGISDEQWRDAQDLFDFEIDYGWAMHEKGDAMDLDENDEEAPVPKEKTIKLTDVFEPSEIAEKMLTDADEIIRVNDIPERLQLRGDMPVPEPGELAREAVYIARQIFEKKKINEEPKPDHPIVESIAKVLEFLRGENEKQERPHFEVPFILTHRKDYIEGLLDRNDLWRVYDLDYQFISFEQKKKSIFQLYRDISKMSTQASQETYVEEMLAKADSVEDIMDVSQYIQLRYGNELAQAEQSRRPMFKRARRQTPYDIARNAGIGEMVKFFSCDPREIGSDITAGSLKSEAPETTPLETAARFVAGPFSTPESVLEAARLMLATEMACDPTFRAFVRGVYSSDAWVTITPTNKGRSEIDYHHEFYPFKYLTGKYSYEFTDGQFLEVIKAEQLGLVELEIKISAEDEFFNDVVRRSSFNTHSAGAKEWNDEIRKVLKHACHEILFPQIGKWHKERLAAAASDYVALQCQISLETKINHAGFVKKDDKDHVDDWEPRVLAISWGDGDSNASTWSVVLSEAGEVLQTAKLDRFRGPPEQRGPDIEVLTNMISNHNPDVVAIAGFKPNTKTILHRALQEVLEEAFAAGRTKEDLKIFFVDDEVARIYMNSARGIREFPDKSYPPLVRYLVSLGRRVQDPVMEFAGLMDKDIQNLKLHHLQREISEEKYKWACQKAFINIVNSVGVDINLAAQHPHKSATLQFVAGLGPRKAQAFLSKLSRGSQRFEARAQLIRKSMCGKRVFMNCASFIRVRARNFAQFEANLDVLDDTRIHPEDYDLARKMAADALDYEDAAIDDEDNPSLHVAELMDSEADLVKLAHLALDEFAMELERRMKERKKMVLQDIMKEIMHPFGETRKPFEGANADQIFTMLTGEDDRTLSESSVVSAQIVRVNDRFLKCRLNSGLDGLVHIRQVPPDRHGNPPTSLLDLFREDTLIQAKVLRVEKEKLTVDLSLRDVNSDIMRNLVTVDRKFDRRREDEEIVAQRNIDVRKSKAKQVRQIKHPYFKIMDFRAAVAYLADKAPGTVVIRPSTKGHDHFSITWKVDDGVFQHVDVVESKKENDMALGQVLSIEGERYSEIDQIIAEYIEPTYRRVQDTFNHTKYQRRTLPDMTRYIEEQCAATRRSAYGLIQCREKPCHFYLVYKHPQTRPHQEYVIVKHKGYVFRKRMFGSVDEVLRYFKEDEARRASQGGSRGASGGSGGRQQQATRGGVAPAPPPGVYGRAPAPGQYMGRA</sequence>
<dbReference type="PANTHER" id="PTHR10145:SF6">
    <property type="entry name" value="TRANSCRIPTION ELONGATION FACTOR SPT6"/>
    <property type="match status" value="1"/>
</dbReference>
<keyword evidence="7 9" id="KW-0804">Transcription</keyword>
<dbReference type="PANTHER" id="PTHR10145">
    <property type="entry name" value="TRANSCRIPTION ELONGATION FACTOR SPT6"/>
    <property type="match status" value="1"/>
</dbReference>
<dbReference type="CDD" id="cd00164">
    <property type="entry name" value="S1_like"/>
    <property type="match status" value="1"/>
</dbReference>
<feature type="region of interest" description="Disordered" evidence="10">
    <location>
        <begin position="1398"/>
        <end position="1447"/>
    </location>
</feature>
<dbReference type="InterPro" id="IPR028083">
    <property type="entry name" value="Spt6_acidic_N_dom"/>
</dbReference>
<dbReference type="CDD" id="cd09918">
    <property type="entry name" value="SH2_Nterm_SPT6_like"/>
    <property type="match status" value="1"/>
</dbReference>
<dbReference type="SUPFAM" id="SSF47781">
    <property type="entry name" value="RuvA domain 2-like"/>
    <property type="match status" value="2"/>
</dbReference>
<feature type="region of interest" description="Disordered" evidence="10">
    <location>
        <begin position="1"/>
        <end position="143"/>
    </location>
</feature>
<feature type="compositionally biased region" description="Low complexity" evidence="10">
    <location>
        <begin position="1416"/>
        <end position="1426"/>
    </location>
</feature>
<dbReference type="Gene3D" id="2.40.50.140">
    <property type="entry name" value="Nucleic acid-binding proteins"/>
    <property type="match status" value="1"/>
</dbReference>
<dbReference type="SUPFAM" id="SSF55550">
    <property type="entry name" value="SH2 domain"/>
    <property type="match status" value="1"/>
</dbReference>
<dbReference type="InterPro" id="IPR012337">
    <property type="entry name" value="RNaseH-like_sf"/>
</dbReference>
<feature type="domain" description="S1 motif" evidence="11">
    <location>
        <begin position="1097"/>
        <end position="1170"/>
    </location>
</feature>
<name>A0A507E5I4_9FUNG</name>
<dbReference type="InterPro" id="IPR003029">
    <property type="entry name" value="S1_domain"/>
</dbReference>
<evidence type="ECO:0000256" key="9">
    <source>
        <dbReference type="PIRNR" id="PIRNR036947"/>
    </source>
</evidence>
<feature type="compositionally biased region" description="Acidic residues" evidence="10">
    <location>
        <begin position="67"/>
        <end position="82"/>
    </location>
</feature>
<dbReference type="Pfam" id="PF22706">
    <property type="entry name" value="Tex_central_region"/>
    <property type="match status" value="1"/>
</dbReference>
<feature type="compositionally biased region" description="Acidic residues" evidence="10">
    <location>
        <begin position="90"/>
        <end position="104"/>
    </location>
</feature>
<dbReference type="InterPro" id="IPR041692">
    <property type="entry name" value="HHH_9"/>
</dbReference>
<dbReference type="Pfam" id="PF14633">
    <property type="entry name" value="SH2_2"/>
    <property type="match status" value="1"/>
</dbReference>
<dbReference type="InterPro" id="IPR035420">
    <property type="entry name" value="Spt6_SH2"/>
</dbReference>
<dbReference type="GO" id="GO:0140673">
    <property type="term" value="P:transcription elongation-coupled chromatin remodeling"/>
    <property type="evidence" value="ECO:0007669"/>
    <property type="project" value="InterPro"/>
</dbReference>
<dbReference type="SUPFAM" id="SSF50249">
    <property type="entry name" value="Nucleic acid-binding proteins"/>
    <property type="match status" value="1"/>
</dbReference>
<dbReference type="Gene3D" id="3.30.505.10">
    <property type="entry name" value="SH2 domain"/>
    <property type="match status" value="2"/>
</dbReference>
<dbReference type="GO" id="GO:0005694">
    <property type="term" value="C:chromosome"/>
    <property type="evidence" value="ECO:0007669"/>
    <property type="project" value="UniProtKB-SubCell"/>
</dbReference>
<dbReference type="Gene3D" id="1.10.10.650">
    <property type="entry name" value="RuvA domain 2-like"/>
    <property type="match status" value="1"/>
</dbReference>
<dbReference type="InterPro" id="IPR023323">
    <property type="entry name" value="Tex-like_dom_sf"/>
</dbReference>
<feature type="compositionally biased region" description="Gly residues" evidence="10">
    <location>
        <begin position="1405"/>
        <end position="1415"/>
    </location>
</feature>
<dbReference type="CDD" id="cd09928">
    <property type="entry name" value="SH2_Cterm_SPT6_like"/>
    <property type="match status" value="1"/>
</dbReference>
<evidence type="ECO:0000256" key="3">
    <source>
        <dbReference type="ARBA" id="ARBA00009253"/>
    </source>
</evidence>
<dbReference type="InterPro" id="IPR035019">
    <property type="entry name" value="Spt6_SH2_N"/>
</dbReference>
<dbReference type="GO" id="GO:0031491">
    <property type="term" value="F:nucleosome binding"/>
    <property type="evidence" value="ECO:0007669"/>
    <property type="project" value="TreeGrafter"/>
</dbReference>
<dbReference type="Pfam" id="PF14635">
    <property type="entry name" value="HHH_7"/>
    <property type="match status" value="1"/>
</dbReference>
<dbReference type="FunFam" id="1.10.10.2740:FF:000002">
    <property type="entry name" value="Transcription elongation factor Spt6"/>
    <property type="match status" value="1"/>
</dbReference>